<dbReference type="STRING" id="264201.pc1327"/>
<dbReference type="InterPro" id="IPR005801">
    <property type="entry name" value="ADC_synthase"/>
</dbReference>
<dbReference type="InterPro" id="IPR006805">
    <property type="entry name" value="Anth_synth_I_N"/>
</dbReference>
<evidence type="ECO:0000313" key="4">
    <source>
        <dbReference type="Proteomes" id="UP000000529"/>
    </source>
</evidence>
<organism evidence="3 4">
    <name type="scientific">Protochlamydia amoebophila (strain UWE25)</name>
    <dbReference type="NCBI Taxonomy" id="264201"/>
    <lineage>
        <taxon>Bacteria</taxon>
        <taxon>Pseudomonadati</taxon>
        <taxon>Chlamydiota</taxon>
        <taxon>Chlamydiia</taxon>
        <taxon>Parachlamydiales</taxon>
        <taxon>Parachlamydiaceae</taxon>
        <taxon>Candidatus Protochlamydia</taxon>
    </lineage>
</organism>
<dbReference type="GO" id="GO:0000162">
    <property type="term" value="P:L-tryptophan biosynthetic process"/>
    <property type="evidence" value="ECO:0007669"/>
    <property type="project" value="TreeGrafter"/>
</dbReference>
<dbReference type="OrthoDB" id="9803598at2"/>
<evidence type="ECO:0000259" key="2">
    <source>
        <dbReference type="Pfam" id="PF04715"/>
    </source>
</evidence>
<dbReference type="Pfam" id="PF04715">
    <property type="entry name" value="Anth_synt_I_N"/>
    <property type="match status" value="1"/>
</dbReference>
<keyword evidence="4" id="KW-1185">Reference proteome</keyword>
<dbReference type="SUPFAM" id="SSF56322">
    <property type="entry name" value="ADC synthase"/>
    <property type="match status" value="1"/>
</dbReference>
<protein>
    <recommendedName>
        <fullName evidence="5">Aminodeoxychorismate synthase</fullName>
    </recommendedName>
</protein>
<evidence type="ECO:0000259" key="1">
    <source>
        <dbReference type="Pfam" id="PF00425"/>
    </source>
</evidence>
<evidence type="ECO:0008006" key="5">
    <source>
        <dbReference type="Google" id="ProtNLM"/>
    </source>
</evidence>
<dbReference type="Gene3D" id="3.60.120.10">
    <property type="entry name" value="Anthranilate synthase"/>
    <property type="match status" value="1"/>
</dbReference>
<name>A0A2P9HA19_PARUW</name>
<reference evidence="3 4" key="1">
    <citation type="journal article" date="2004" name="Science">
        <title>Illuminating the evolutionary history of chlamydiae.</title>
        <authorList>
            <person name="Horn M."/>
            <person name="Collingro A."/>
            <person name="Schmitz-Esser S."/>
            <person name="Beier C.L."/>
            <person name="Purkhold U."/>
            <person name="Fartmann B."/>
            <person name="Brandt P."/>
            <person name="Nyakatura G.J."/>
            <person name="Droege M."/>
            <person name="Frishman D."/>
            <person name="Rattei T."/>
            <person name="Mewes H."/>
            <person name="Wagner M."/>
        </authorList>
    </citation>
    <scope>NUCLEOTIDE SEQUENCE [LARGE SCALE GENOMIC DNA]</scope>
    <source>
        <strain evidence="3 4">UWE25</strain>
    </source>
</reference>
<dbReference type="Pfam" id="PF00425">
    <property type="entry name" value="Chorismate_bind"/>
    <property type="match status" value="1"/>
</dbReference>
<feature type="domain" description="Chorismate-utilising enzyme C-terminal" evidence="1">
    <location>
        <begin position="203"/>
        <end position="454"/>
    </location>
</feature>
<feature type="domain" description="Anthranilate synthase component I N-terminal" evidence="2">
    <location>
        <begin position="23"/>
        <end position="145"/>
    </location>
</feature>
<dbReference type="EMBL" id="BX908798">
    <property type="protein sequence ID" value="SPJ31834.1"/>
    <property type="molecule type" value="Genomic_DNA"/>
</dbReference>
<dbReference type="Proteomes" id="UP000000529">
    <property type="component" value="Chromosome"/>
</dbReference>
<dbReference type="InterPro" id="IPR019999">
    <property type="entry name" value="Anth_synth_I-like"/>
</dbReference>
<dbReference type="InterPro" id="IPR015890">
    <property type="entry name" value="Chorismate_C"/>
</dbReference>
<dbReference type="PANTHER" id="PTHR11236">
    <property type="entry name" value="AMINOBENZOATE/ANTHRANILATE SYNTHASE"/>
    <property type="match status" value="1"/>
</dbReference>
<dbReference type="AlphaFoldDB" id="A0A2P9HA19"/>
<dbReference type="GO" id="GO:0046820">
    <property type="term" value="F:4-amino-4-deoxychorismate synthase activity"/>
    <property type="evidence" value="ECO:0007669"/>
    <property type="project" value="TreeGrafter"/>
</dbReference>
<dbReference type="PRINTS" id="PR00095">
    <property type="entry name" value="ANTSNTHASEI"/>
</dbReference>
<evidence type="ECO:0000313" key="3">
    <source>
        <dbReference type="EMBL" id="SPJ31834.1"/>
    </source>
</evidence>
<dbReference type="PANTHER" id="PTHR11236:SF50">
    <property type="entry name" value="AMINODEOXYCHORISMATE SYNTHASE COMPONENT 1"/>
    <property type="match status" value="1"/>
</dbReference>
<accession>A0A2P9HA19</accession>
<dbReference type="KEGG" id="pcu:PC_RS06385"/>
<proteinExistence type="predicted"/>
<sequence>MLNSFILPSFFQKDLLLAVADFFAEFEGTCLLFSGGEFDSSEHSFLSLFPIEIVIAKDRQVIHKTKQQIFQQEIKNPWEALQKFFFDSLENNSENYAFGFFGYEMGFSSDPDVQLFCQSHEWTPDAMWQKCAITIIYNHSNQQAILKIADFTDQTLNPLHQHWVKKLSDKNWWESDSFNFFSRTSQKTEAQLKNFSLSNRQLTYLKMIDEAKEWIFSGHVYQINLSQEFTFEGVPRPFDVFRQLIEINPAPFSAYLKADYYTIVSSSPERFLQKKERLLETRPIKGTIQRGGYFEEDQLFKERLLSSEKEKAELLMITDLMRNDLGKISEIGSVKTVDLWRCEAYTNVYHLISIIRAIALKHLKPLEIIRSAFPGGSITGCPKLKAMECIQKLENRSRGIYTGSMGYMTGKGDFDLNIAIRTLVFKDNYISFQVGGGIVIDSDPINEYAETLFKGDSLFRVLKT</sequence>
<dbReference type="RefSeq" id="WP_044045105.1">
    <property type="nucleotide sequence ID" value="NC_005861.2"/>
</dbReference>
<gene>
    <name evidence="3" type="ORF">PC_RS06385</name>
</gene>